<keyword evidence="2" id="KW-1185">Reference proteome</keyword>
<sequence length="62" mass="6645">MEMKPSRLTTSTREIDIIVIVKALSLDAKVTLGEVFAAGCEKPTHFALSGTAYSTPNGYSIL</sequence>
<dbReference type="Proteomes" id="UP000693672">
    <property type="component" value="Unassembled WGS sequence"/>
</dbReference>
<proteinExistence type="predicted"/>
<gene>
    <name evidence="1" type="ORF">PAESOLCIP111_01601</name>
</gene>
<name>A0A916NPB8_9BACL</name>
<accession>A0A916NPB8</accession>
<reference evidence="1" key="1">
    <citation type="submission" date="2021-06" db="EMBL/GenBank/DDBJ databases">
        <authorList>
            <person name="Criscuolo A."/>
        </authorList>
    </citation>
    <scope>NUCLEOTIDE SEQUENCE</scope>
    <source>
        <strain evidence="1">CIP111600</strain>
    </source>
</reference>
<evidence type="ECO:0000313" key="1">
    <source>
        <dbReference type="EMBL" id="CAG7613415.1"/>
    </source>
</evidence>
<comment type="caution">
    <text evidence="1">The sequence shown here is derived from an EMBL/GenBank/DDBJ whole genome shotgun (WGS) entry which is preliminary data.</text>
</comment>
<dbReference type="RefSeq" id="WP_218091408.1">
    <property type="nucleotide sequence ID" value="NZ_CAJVAS010000005.1"/>
</dbReference>
<dbReference type="AlphaFoldDB" id="A0A916NPB8"/>
<protein>
    <submittedName>
        <fullName evidence="1">Uncharacterized protein</fullName>
    </submittedName>
</protein>
<evidence type="ECO:0000313" key="2">
    <source>
        <dbReference type="Proteomes" id="UP000693672"/>
    </source>
</evidence>
<dbReference type="EMBL" id="CAJVAS010000005">
    <property type="protein sequence ID" value="CAG7613415.1"/>
    <property type="molecule type" value="Genomic_DNA"/>
</dbReference>
<organism evidence="1 2">
    <name type="scientific">Paenibacillus solanacearum</name>
    <dbReference type="NCBI Taxonomy" id="2048548"/>
    <lineage>
        <taxon>Bacteria</taxon>
        <taxon>Bacillati</taxon>
        <taxon>Bacillota</taxon>
        <taxon>Bacilli</taxon>
        <taxon>Bacillales</taxon>
        <taxon>Paenibacillaceae</taxon>
        <taxon>Paenibacillus</taxon>
    </lineage>
</organism>